<evidence type="ECO:0000256" key="2">
    <source>
        <dbReference type="SAM" id="Phobius"/>
    </source>
</evidence>
<gene>
    <name evidence="3" type="ORF">ABS766_16025</name>
</gene>
<dbReference type="Pfam" id="PF13181">
    <property type="entry name" value="TPR_8"/>
    <property type="match status" value="1"/>
</dbReference>
<dbReference type="Gene3D" id="1.25.40.10">
    <property type="entry name" value="Tetratricopeptide repeat domain"/>
    <property type="match status" value="1"/>
</dbReference>
<evidence type="ECO:0000313" key="4">
    <source>
        <dbReference type="Proteomes" id="UP001629156"/>
    </source>
</evidence>
<evidence type="ECO:0000313" key="3">
    <source>
        <dbReference type="EMBL" id="MFL9845930.1"/>
    </source>
</evidence>
<keyword evidence="2" id="KW-0472">Membrane</keyword>
<dbReference type="RefSeq" id="WP_408086208.1">
    <property type="nucleotide sequence ID" value="NZ_JBELPZ010000025.1"/>
</dbReference>
<organism evidence="3 4">
    <name type="scientific">Flavobacterium rhizosphaerae</name>
    <dbReference type="NCBI Taxonomy" id="3163298"/>
    <lineage>
        <taxon>Bacteria</taxon>
        <taxon>Pseudomonadati</taxon>
        <taxon>Bacteroidota</taxon>
        <taxon>Flavobacteriia</taxon>
        <taxon>Flavobacteriales</taxon>
        <taxon>Flavobacteriaceae</taxon>
        <taxon>Flavobacterium</taxon>
    </lineage>
</organism>
<keyword evidence="2" id="KW-1133">Transmembrane helix</keyword>
<name>A0ABW8Z2T7_9FLAO</name>
<protein>
    <submittedName>
        <fullName evidence="3">Tetratricopeptide repeat protein</fullName>
    </submittedName>
</protein>
<dbReference type="InterPro" id="IPR019734">
    <property type="entry name" value="TPR_rpt"/>
</dbReference>
<dbReference type="SUPFAM" id="SSF48452">
    <property type="entry name" value="TPR-like"/>
    <property type="match status" value="1"/>
</dbReference>
<comment type="caution">
    <text evidence="3">The sequence shown here is derived from an EMBL/GenBank/DDBJ whole genome shotgun (WGS) entry which is preliminary data.</text>
</comment>
<accession>A0ABW8Z2T7</accession>
<keyword evidence="2" id="KW-0812">Transmembrane</keyword>
<feature type="transmembrane region" description="Helical" evidence="2">
    <location>
        <begin position="58"/>
        <end position="76"/>
    </location>
</feature>
<evidence type="ECO:0000256" key="1">
    <source>
        <dbReference type="SAM" id="MobiDB-lite"/>
    </source>
</evidence>
<dbReference type="InterPro" id="IPR011990">
    <property type="entry name" value="TPR-like_helical_dom_sf"/>
</dbReference>
<feature type="region of interest" description="Disordered" evidence="1">
    <location>
        <begin position="1"/>
        <end position="20"/>
    </location>
</feature>
<dbReference type="EMBL" id="JBELPZ010000025">
    <property type="protein sequence ID" value="MFL9845930.1"/>
    <property type="molecule type" value="Genomic_DNA"/>
</dbReference>
<proteinExistence type="predicted"/>
<dbReference type="Proteomes" id="UP001629156">
    <property type="component" value="Unassembled WGS sequence"/>
</dbReference>
<sequence>MATYNKRGYKAPKPKDEKEEVDAQQEVFEGHSTTAEVFDTLDEGANRAEEWVERNQKIIFGVIGAIALVIVGYMLYNRFVSEPAEDEAASDMFQAQKYYEEAVTSTTASDSLFTLALNGGEGKYGLLAIIDKYPGTDAANIANYCAGTAYLNLGKYKEAVQYLDEFKTEEPDLKASAKGAIGDAFAELGTEENLTNALKYYDEAVKAGDDFSKPRFLMKAGLIAMQLNKKEDALNYFQQIKDNYDGSAEAVGIDAYIARLK</sequence>
<dbReference type="Pfam" id="PF13432">
    <property type="entry name" value="TPR_16"/>
    <property type="match status" value="1"/>
</dbReference>
<reference evidence="3 4" key="1">
    <citation type="submission" date="2024-06" db="EMBL/GenBank/DDBJ databases">
        <authorList>
            <person name="Kaempfer P."/>
            <person name="Viver T."/>
        </authorList>
    </citation>
    <scope>NUCLEOTIDE SEQUENCE [LARGE SCALE GENOMIC DNA]</scope>
    <source>
        <strain evidence="3 4">ST-119</strain>
    </source>
</reference>
<keyword evidence="4" id="KW-1185">Reference proteome</keyword>